<keyword evidence="3" id="KW-1185">Reference proteome</keyword>
<dbReference type="InterPro" id="IPR043904">
    <property type="entry name" value="PhoD_2-like"/>
</dbReference>
<organism evidence="2 3">
    <name type="scientific">Metschnikowia aff. pulcherrima</name>
    <dbReference type="NCBI Taxonomy" id="2163413"/>
    <lineage>
        <taxon>Eukaryota</taxon>
        <taxon>Fungi</taxon>
        <taxon>Dikarya</taxon>
        <taxon>Ascomycota</taxon>
        <taxon>Saccharomycotina</taxon>
        <taxon>Pichiomycetes</taxon>
        <taxon>Metschnikowiaceae</taxon>
        <taxon>Metschnikowia</taxon>
    </lineage>
</organism>
<dbReference type="CDD" id="cd07389">
    <property type="entry name" value="MPP_PhoD"/>
    <property type="match status" value="1"/>
</dbReference>
<dbReference type="STRING" id="2163413.A0A4P6XG51"/>
<dbReference type="GO" id="GO:0016020">
    <property type="term" value="C:membrane"/>
    <property type="evidence" value="ECO:0007669"/>
    <property type="project" value="TreeGrafter"/>
</dbReference>
<feature type="domain" description="PhoD-like phosphatase" evidence="1">
    <location>
        <begin position="138"/>
        <end position="415"/>
    </location>
</feature>
<dbReference type="AlphaFoldDB" id="A0A4P6XG51"/>
<dbReference type="Gene3D" id="3.60.21.70">
    <property type="entry name" value="PhoD-like phosphatase"/>
    <property type="match status" value="1"/>
</dbReference>
<dbReference type="PANTHER" id="PTHR46689:SF1">
    <property type="entry name" value="PHOD-LIKE PHOSPHATASE DOMAIN-CONTAINING PROTEIN"/>
    <property type="match status" value="1"/>
</dbReference>
<dbReference type="InterPro" id="IPR038607">
    <property type="entry name" value="PhoD-like_sf"/>
</dbReference>
<accession>A0A4P6XG51</accession>
<evidence type="ECO:0000313" key="3">
    <source>
        <dbReference type="Proteomes" id="UP000292447"/>
    </source>
</evidence>
<proteinExistence type="predicted"/>
<reference evidence="3" key="1">
    <citation type="submission" date="2019-03" db="EMBL/GenBank/DDBJ databases">
        <title>Snf2 controls pulcherriminic acid biosynthesis and connects pigmentation and antifungal activity of the yeast Metschnikowia pulcherrima.</title>
        <authorList>
            <person name="Gore-Lloyd D."/>
            <person name="Sumann I."/>
            <person name="Brachmann A.O."/>
            <person name="Schneeberger K."/>
            <person name="Ortiz-Merino R.A."/>
            <person name="Moreno-Beltran M."/>
            <person name="Schlaefli M."/>
            <person name="Kirner P."/>
            <person name="Santos Kron A."/>
            <person name="Wolfe K.H."/>
            <person name="Piel J."/>
            <person name="Ahrens C.H."/>
            <person name="Henk D."/>
            <person name="Freimoser F.M."/>
        </authorList>
    </citation>
    <scope>NUCLEOTIDE SEQUENCE [LARGE SCALE GENOMIC DNA]</scope>
    <source>
        <strain evidence="3">APC 1.2</strain>
    </source>
</reference>
<sequence length="687" mass="77843">MTADWFAPVPIDDFVALNTKQTEGDVPESCPGPDLVGGIEVACGPILRLCGTLENGTDSYRASILLVTKAGNPTITYSIGAASSDAKTDRTKSGEFPGVLFYECQTGLQFWRFNVNLQLAPYEQRIRYSINDSYNEAHQFFVPAKDESMNVMSFSCNGFSLATDTSSFKLSLWLDVLRKHATAQHYHVMLGGGDQIYNDSIKMHCKTLEPWLNLHTAHLKRDVKATPEMLEDFESFYLKSYLEWFGKGYWRGKLGATLQTMFPLAMAQIPSVNIYDDHDIIDGFGSYKDRTMALDVFASIGNIAYKYYMLFQHHMAVENPEHLEDPSWILSKREGMFIKQKSHSSYMRLGREISLLGIDCRTERRLTEIVSPNTYNLIFQRVQSEIEKSPETKHLLVMLGVPILYPRLVWLEKLLTSRLLKPIRGLATRGVVAQGLVNEFDGSVEVLDDLNDHWCSKHHKAERNKLIKMLTEFGAKNGVRVTILSGDVHLCCFGRLKTKIHHLPHAHVLASEDKEAQNRDVTENPQHDPRLIFNVISSAIINAPPPDAMATLLNKRSKIHHYDKYTDEDVLPIFTSNPDGTERQNHQFLNKRNWSDLVLVKQSPLYKQKVGESKFPSPLFESDAAEMAKRAVDDRYVKYPVLNESLVATLHVEADGNDPEATTAAYEVMIPDLHGKYKLETTVIKHV</sequence>
<feature type="domain" description="PhoD-like phosphatase" evidence="1">
    <location>
        <begin position="433"/>
        <end position="498"/>
    </location>
</feature>
<evidence type="ECO:0000259" key="1">
    <source>
        <dbReference type="Pfam" id="PF19050"/>
    </source>
</evidence>
<dbReference type="PANTHER" id="PTHR46689">
    <property type="entry name" value="MEMBRANE PROTEIN, PUTATIVE-RELATED"/>
    <property type="match status" value="1"/>
</dbReference>
<dbReference type="InterPro" id="IPR018946">
    <property type="entry name" value="PhoD-like_MPP"/>
</dbReference>
<name>A0A4P6XG51_9ASCO</name>
<protein>
    <recommendedName>
        <fullName evidence="1">PhoD-like phosphatase domain-containing protein</fullName>
    </recommendedName>
</protein>
<evidence type="ECO:0000313" key="2">
    <source>
        <dbReference type="EMBL" id="QBM85455.1"/>
    </source>
</evidence>
<dbReference type="Pfam" id="PF19050">
    <property type="entry name" value="PhoD_2"/>
    <property type="match status" value="3"/>
</dbReference>
<feature type="domain" description="PhoD-like phosphatase" evidence="1">
    <location>
        <begin position="527"/>
        <end position="601"/>
    </location>
</feature>
<dbReference type="EMBL" id="CP034456">
    <property type="protein sequence ID" value="QBM85455.1"/>
    <property type="molecule type" value="Genomic_DNA"/>
</dbReference>
<dbReference type="Proteomes" id="UP000292447">
    <property type="component" value="Chromosome I"/>
</dbReference>
<gene>
    <name evidence="2" type="ORF">METSCH_A00740</name>
</gene>